<dbReference type="PANTHER" id="PTHR43047:SF72">
    <property type="entry name" value="OSMOSENSING HISTIDINE PROTEIN KINASE SLN1"/>
    <property type="match status" value="1"/>
</dbReference>
<dbReference type="EC" id="2.7.13.3" evidence="2"/>
<dbReference type="InterPro" id="IPR001789">
    <property type="entry name" value="Sig_transdc_resp-reg_receiver"/>
</dbReference>
<dbReference type="InterPro" id="IPR004358">
    <property type="entry name" value="Sig_transdc_His_kin-like_C"/>
</dbReference>
<dbReference type="FunFam" id="3.30.565.10:FF:000006">
    <property type="entry name" value="Sensor histidine kinase WalK"/>
    <property type="match status" value="1"/>
</dbReference>
<dbReference type="Gene3D" id="3.30.565.10">
    <property type="entry name" value="Histidine kinase-like ATPase, C-terminal domain"/>
    <property type="match status" value="1"/>
</dbReference>
<dbReference type="SUPFAM" id="SSF55874">
    <property type="entry name" value="ATPase domain of HSP90 chaperone/DNA topoisomerase II/histidine kinase"/>
    <property type="match status" value="1"/>
</dbReference>
<evidence type="ECO:0000256" key="2">
    <source>
        <dbReference type="ARBA" id="ARBA00012438"/>
    </source>
</evidence>
<dbReference type="PROSITE" id="PS50109">
    <property type="entry name" value="HIS_KIN"/>
    <property type="match status" value="1"/>
</dbReference>
<keyword evidence="13" id="KW-1185">Reference proteome</keyword>
<feature type="modified residue" description="4-aspartylphosphate" evidence="7">
    <location>
        <position position="843"/>
    </location>
</feature>
<dbReference type="InterPro" id="IPR036097">
    <property type="entry name" value="HisK_dim/P_sf"/>
</dbReference>
<dbReference type="GO" id="GO:0009927">
    <property type="term" value="F:histidine phosphotransfer kinase activity"/>
    <property type="evidence" value="ECO:0007669"/>
    <property type="project" value="TreeGrafter"/>
</dbReference>
<dbReference type="Pfam" id="PF02518">
    <property type="entry name" value="HATPase_c"/>
    <property type="match status" value="1"/>
</dbReference>
<evidence type="ECO:0000256" key="1">
    <source>
        <dbReference type="ARBA" id="ARBA00000085"/>
    </source>
</evidence>
<keyword evidence="5" id="KW-0418">Kinase</keyword>
<dbReference type="CDD" id="cd00075">
    <property type="entry name" value="HATPase"/>
    <property type="match status" value="1"/>
</dbReference>
<dbReference type="NCBIfam" id="TIGR00229">
    <property type="entry name" value="sensory_box"/>
    <property type="match status" value="2"/>
</dbReference>
<feature type="domain" description="PAS" evidence="10">
    <location>
        <begin position="283"/>
        <end position="343"/>
    </location>
</feature>
<comment type="catalytic activity">
    <reaction evidence="1">
        <text>ATP + protein L-histidine = ADP + protein N-phospho-L-histidine.</text>
        <dbReference type="EC" id="2.7.13.3"/>
    </reaction>
</comment>
<dbReference type="SMART" id="SM00065">
    <property type="entry name" value="GAF"/>
    <property type="match status" value="1"/>
</dbReference>
<keyword evidence="4" id="KW-0808">Transferase</keyword>
<dbReference type="SMART" id="SM00091">
    <property type="entry name" value="PAS"/>
    <property type="match status" value="2"/>
</dbReference>
<name>A0AAN1XT87_UNVUL</name>
<feature type="domain" description="PAC" evidence="11">
    <location>
        <begin position="362"/>
        <end position="414"/>
    </location>
</feature>
<dbReference type="PANTHER" id="PTHR43047">
    <property type="entry name" value="TWO-COMPONENT HISTIDINE PROTEIN KINASE"/>
    <property type="match status" value="1"/>
</dbReference>
<sequence length="915" mass="98938">MTSTAIPASEERRLAALYEYELLDTPAEELFDAFTRLAAQLCDAPISLISLVDRDRQWLKSALGMSRAETPRDIAFCAHAILGDGLFEVDDATLDRRFAGNPLVTGPDGVRFYAGVPLRSPDGYAVGTLCVMDRRARGLTTGQRVALAAIGDAIVEQFEARRSLLRLFDSSQTELYHVDLVSERILFASDAARRNLGYTLEELRRVALPELLPGLEREGRLAERLAELDANPGRRLNLRSIARRKDGTAYPIELRIELLPGRRRRIALVVATDLTESEQAQQRINLLSAAIEAAQDPILIAKLGATPQDASIIVYANDAFMRQKGLSAEGVIGRPTSDFFGPQTDRSKLVAMRNEVMAGRSARVEYVSYRADGTLYHTESTAKPLVDESGRTSYFVVVQRDITEQVMRGAQLALQNERLTAITSIARTLFASLDPTLLVEALVTGTRELVGGTAALYAPHERGGFVATTDLTATGGVTVDDPLISLAAHSEVSVLDDSGRRAAVRIPGSGTGTAYVLESVRDDAFSTPDLFALGLLGQYFAVAARNVELYQELASRRDAVVELNQVKNDLIAMLAHDFKGPLTTIVGFADVLADDERFDAESRQYLGLISSSAMRLASLATDTLALSRLEHNELALQLGEVDVIAMVRDVVRVFSVTRPIDLRATAIAMPLIADEARLRQVVENLIGNAIKYSPGGEAVEVVVRARSGGAEIAVRDRGIGIPEAERGKLFGRFARASNARALGIGGTGFGLYLSKTIVELHGGTITVESGEGQGSTFRVFVPVSAAKRAPGLRRVVLLDADGDARSYVAHALRDDGYAVAVATSGEEMLRFLDEAQFDVALVDAERLGMPPERFVAEAAHRTGLVRMGLRMSADHDGWDAFVAKPFLMKDLHTAIGEALGRANGASPKKAVTAGR</sequence>
<evidence type="ECO:0000256" key="4">
    <source>
        <dbReference type="ARBA" id="ARBA00022679"/>
    </source>
</evidence>
<dbReference type="Gene3D" id="3.30.450.20">
    <property type="entry name" value="PAS domain"/>
    <property type="match status" value="2"/>
</dbReference>
<feature type="domain" description="PAS" evidence="10">
    <location>
        <begin position="160"/>
        <end position="203"/>
    </location>
</feature>
<dbReference type="InterPro" id="IPR000700">
    <property type="entry name" value="PAS-assoc_C"/>
</dbReference>
<dbReference type="Gene3D" id="3.30.450.40">
    <property type="match status" value="1"/>
</dbReference>
<dbReference type="AlphaFoldDB" id="A0AAN1XT87"/>
<feature type="domain" description="Response regulatory" evidence="9">
    <location>
        <begin position="794"/>
        <end position="899"/>
    </location>
</feature>
<dbReference type="SMART" id="SM00387">
    <property type="entry name" value="HATPase_c"/>
    <property type="match status" value="1"/>
</dbReference>
<dbReference type="Gene3D" id="3.40.50.2300">
    <property type="match status" value="1"/>
</dbReference>
<proteinExistence type="predicted"/>
<evidence type="ECO:0000256" key="3">
    <source>
        <dbReference type="ARBA" id="ARBA00022553"/>
    </source>
</evidence>
<dbReference type="Pfam" id="PF01590">
    <property type="entry name" value="GAF"/>
    <property type="match status" value="1"/>
</dbReference>
<dbReference type="InterPro" id="IPR001610">
    <property type="entry name" value="PAC"/>
</dbReference>
<dbReference type="PRINTS" id="PR00344">
    <property type="entry name" value="BCTRLSENSOR"/>
</dbReference>
<dbReference type="SUPFAM" id="SSF55785">
    <property type="entry name" value="PYP-like sensor domain (PAS domain)"/>
    <property type="match status" value="2"/>
</dbReference>
<dbReference type="SUPFAM" id="SSF52172">
    <property type="entry name" value="CheY-like"/>
    <property type="match status" value="1"/>
</dbReference>
<dbReference type="PROSITE" id="PS50110">
    <property type="entry name" value="RESPONSE_REGULATORY"/>
    <property type="match status" value="1"/>
</dbReference>
<dbReference type="InterPro" id="IPR005467">
    <property type="entry name" value="His_kinase_dom"/>
</dbReference>
<dbReference type="InterPro" id="IPR003661">
    <property type="entry name" value="HisK_dim/P_dom"/>
</dbReference>
<dbReference type="PROSITE" id="PS50113">
    <property type="entry name" value="PAC"/>
    <property type="match status" value="1"/>
</dbReference>
<evidence type="ECO:0000313" key="12">
    <source>
        <dbReference type="EMBL" id="BDE04855.1"/>
    </source>
</evidence>
<dbReference type="SUPFAM" id="SSF47384">
    <property type="entry name" value="Homodimeric domain of signal transducing histidine kinase"/>
    <property type="match status" value="1"/>
</dbReference>
<evidence type="ECO:0000256" key="6">
    <source>
        <dbReference type="ARBA" id="ARBA00023012"/>
    </source>
</evidence>
<evidence type="ECO:0000259" key="9">
    <source>
        <dbReference type="PROSITE" id="PS50110"/>
    </source>
</evidence>
<dbReference type="PROSITE" id="PS50112">
    <property type="entry name" value="PAS"/>
    <property type="match status" value="2"/>
</dbReference>
<dbReference type="InterPro" id="IPR035965">
    <property type="entry name" value="PAS-like_dom_sf"/>
</dbReference>
<dbReference type="SMART" id="SM00388">
    <property type="entry name" value="HisKA"/>
    <property type="match status" value="1"/>
</dbReference>
<keyword evidence="6" id="KW-0902">Two-component regulatory system</keyword>
<evidence type="ECO:0000259" key="10">
    <source>
        <dbReference type="PROSITE" id="PS50112"/>
    </source>
</evidence>
<keyword evidence="3 7" id="KW-0597">Phosphoprotein</keyword>
<dbReference type="InterPro" id="IPR011006">
    <property type="entry name" value="CheY-like_superfamily"/>
</dbReference>
<dbReference type="InterPro" id="IPR003594">
    <property type="entry name" value="HATPase_dom"/>
</dbReference>
<feature type="domain" description="Histidine kinase" evidence="8">
    <location>
        <begin position="573"/>
        <end position="785"/>
    </location>
</feature>
<evidence type="ECO:0000259" key="11">
    <source>
        <dbReference type="PROSITE" id="PS50113"/>
    </source>
</evidence>
<dbReference type="CDD" id="cd00130">
    <property type="entry name" value="PAS"/>
    <property type="match status" value="2"/>
</dbReference>
<reference evidence="12 13" key="1">
    <citation type="journal article" date="2022" name="ISME Commun">
        <title>Vulcanimicrobium alpinus gen. nov. sp. nov., the first cultivated representative of the candidate phylum 'Eremiobacterota', is a metabolically versatile aerobic anoxygenic phototroph.</title>
        <authorList>
            <person name="Yabe S."/>
            <person name="Muto K."/>
            <person name="Abe K."/>
            <person name="Yokota A."/>
            <person name="Staudigel H."/>
            <person name="Tebo B.M."/>
        </authorList>
    </citation>
    <scope>NUCLEOTIDE SEQUENCE [LARGE SCALE GENOMIC DNA]</scope>
    <source>
        <strain evidence="12 13">WC8-2</strain>
    </source>
</reference>
<dbReference type="Pfam" id="PF00512">
    <property type="entry name" value="HisKA"/>
    <property type="match status" value="1"/>
</dbReference>
<dbReference type="KEGG" id="vab:WPS_01310"/>
<dbReference type="InterPro" id="IPR003018">
    <property type="entry name" value="GAF"/>
</dbReference>
<dbReference type="InterPro" id="IPR029016">
    <property type="entry name" value="GAF-like_dom_sf"/>
</dbReference>
<protein>
    <recommendedName>
        <fullName evidence="2">histidine kinase</fullName>
        <ecNumber evidence="2">2.7.13.3</ecNumber>
    </recommendedName>
</protein>
<dbReference type="CDD" id="cd00082">
    <property type="entry name" value="HisKA"/>
    <property type="match status" value="1"/>
</dbReference>
<evidence type="ECO:0000313" key="13">
    <source>
        <dbReference type="Proteomes" id="UP001317532"/>
    </source>
</evidence>
<dbReference type="Gene3D" id="1.10.287.130">
    <property type="match status" value="1"/>
</dbReference>
<accession>A0AAN1XT87</accession>
<dbReference type="InterPro" id="IPR036890">
    <property type="entry name" value="HATPase_C_sf"/>
</dbReference>
<dbReference type="SUPFAM" id="SSF55781">
    <property type="entry name" value="GAF domain-like"/>
    <property type="match status" value="1"/>
</dbReference>
<dbReference type="Proteomes" id="UP001317532">
    <property type="component" value="Chromosome"/>
</dbReference>
<dbReference type="InterPro" id="IPR000014">
    <property type="entry name" value="PAS"/>
</dbReference>
<evidence type="ECO:0000256" key="5">
    <source>
        <dbReference type="ARBA" id="ARBA00022777"/>
    </source>
</evidence>
<evidence type="ECO:0000259" key="8">
    <source>
        <dbReference type="PROSITE" id="PS50109"/>
    </source>
</evidence>
<dbReference type="EMBL" id="AP025523">
    <property type="protein sequence ID" value="BDE04855.1"/>
    <property type="molecule type" value="Genomic_DNA"/>
</dbReference>
<dbReference type="Pfam" id="PF13426">
    <property type="entry name" value="PAS_9"/>
    <property type="match status" value="2"/>
</dbReference>
<dbReference type="GO" id="GO:0000155">
    <property type="term" value="F:phosphorelay sensor kinase activity"/>
    <property type="evidence" value="ECO:0007669"/>
    <property type="project" value="InterPro"/>
</dbReference>
<evidence type="ECO:0000256" key="7">
    <source>
        <dbReference type="PROSITE-ProRule" id="PRU00169"/>
    </source>
</evidence>
<dbReference type="SMART" id="SM00086">
    <property type="entry name" value="PAC"/>
    <property type="match status" value="2"/>
</dbReference>
<gene>
    <name evidence="12" type="ORF">WPS_01310</name>
</gene>
<organism evidence="12 13">
    <name type="scientific">Vulcanimicrobium alpinum</name>
    <dbReference type="NCBI Taxonomy" id="3016050"/>
    <lineage>
        <taxon>Bacteria</taxon>
        <taxon>Bacillati</taxon>
        <taxon>Vulcanimicrobiota</taxon>
        <taxon>Vulcanimicrobiia</taxon>
        <taxon>Vulcanimicrobiales</taxon>
        <taxon>Vulcanimicrobiaceae</taxon>
        <taxon>Vulcanimicrobium</taxon>
    </lineage>
</organism>
<dbReference type="GO" id="GO:0005886">
    <property type="term" value="C:plasma membrane"/>
    <property type="evidence" value="ECO:0007669"/>
    <property type="project" value="TreeGrafter"/>
</dbReference>
<dbReference type="RefSeq" id="WP_317995944.1">
    <property type="nucleotide sequence ID" value="NZ_AP025523.1"/>
</dbReference>